<dbReference type="Proteomes" id="UP000294850">
    <property type="component" value="Unassembled WGS sequence"/>
</dbReference>
<dbReference type="InterPro" id="IPR052551">
    <property type="entry name" value="UV-DNA_repair_photolyase"/>
</dbReference>
<dbReference type="SUPFAM" id="SSF48173">
    <property type="entry name" value="Cryptochrome/photolyase FAD-binding domain"/>
    <property type="match status" value="1"/>
</dbReference>
<dbReference type="Pfam" id="PF03441">
    <property type="entry name" value="FAD_binding_7"/>
    <property type="match status" value="1"/>
</dbReference>
<sequence length="493" mass="58080">MKAVNIIFPHQLFENSPIAENGFSVYLLEETLYFKQFTFHKQKIAFHRATMKWYADFLESKNIQVFYIESSNPLSDLRKLVADLQSKNIETIHYIDPTDNWLEQRLVSAAGKANITLIQYQNPLFLNKKEELGVFFQQKKKKFFQTEFYIQERKKRKILVDDKNQPAGGTWTYDVDNRKKYPRKKEPPHISYPETNEYYEEAKTYVQAHFKDNLGLLTKYCLYPGDHTAAKKWLKGFLVSRFAEFGPYEDAIVKEESILHHGMLTPMLNVGLITPQQIVDAVLEYSEHKDIPLNSTEGFIRQIIGWREFMRGFYECKGSVSRTKNYWNFTRKIPKSFYDGTTGIEPVDSTIKKVLERGYCHHIERLMVLGNFMLLCEFDPDDVYQWFMELFIDAYDWVMVPNVYAMSQFADGGLMATKPYIAGSNYIMKMSNYEKGPWQEIWDALFWRFMHVHRSFFQQNPRIGMLLGNFDKMETAKQKALLNTAQIFLNSVD</sequence>
<dbReference type="Pfam" id="PF04244">
    <property type="entry name" value="DPRP"/>
    <property type="match status" value="1"/>
</dbReference>
<evidence type="ECO:0000313" key="2">
    <source>
        <dbReference type="EMBL" id="TDE15235.1"/>
    </source>
</evidence>
<dbReference type="PANTHER" id="PTHR38657">
    <property type="entry name" value="SLR1343 PROTEIN"/>
    <property type="match status" value="1"/>
</dbReference>
<dbReference type="InterPro" id="IPR007357">
    <property type="entry name" value="PhrB-like"/>
</dbReference>
<dbReference type="EMBL" id="SMFL01000004">
    <property type="protein sequence ID" value="TDE15235.1"/>
    <property type="molecule type" value="Genomic_DNA"/>
</dbReference>
<dbReference type="Gene3D" id="1.10.10.1710">
    <property type="entry name" value="Deoxyribodipyrimidine photolyase-related"/>
    <property type="match status" value="1"/>
</dbReference>
<dbReference type="Gene3D" id="1.10.579.10">
    <property type="entry name" value="DNA Cyclobutane Dipyrimidine Photolyase, subunit A, domain 3"/>
    <property type="match status" value="1"/>
</dbReference>
<feature type="domain" description="Cryptochrome/DNA photolyase FAD-binding" evidence="1">
    <location>
        <begin position="304"/>
        <end position="395"/>
    </location>
</feature>
<evidence type="ECO:0000259" key="1">
    <source>
        <dbReference type="Pfam" id="PF03441"/>
    </source>
</evidence>
<dbReference type="InterPro" id="IPR036134">
    <property type="entry name" value="Crypto/Photolyase_FAD-like_sf"/>
</dbReference>
<keyword evidence="3" id="KW-1185">Reference proteome</keyword>
<dbReference type="InterPro" id="IPR005101">
    <property type="entry name" value="Cryptochr/Photolyase_FAD-bd"/>
</dbReference>
<dbReference type="GO" id="GO:0016829">
    <property type="term" value="F:lyase activity"/>
    <property type="evidence" value="ECO:0007669"/>
    <property type="project" value="UniProtKB-KW"/>
</dbReference>
<proteinExistence type="predicted"/>
<dbReference type="PANTHER" id="PTHR38657:SF1">
    <property type="entry name" value="SLR1343 PROTEIN"/>
    <property type="match status" value="1"/>
</dbReference>
<reference evidence="2 3" key="1">
    <citation type="submission" date="2019-03" db="EMBL/GenBank/DDBJ databases">
        <title>Dyadobacter AR-3-6 sp. nov., isolated from arctic soil.</title>
        <authorList>
            <person name="Chaudhary D.K."/>
        </authorList>
    </citation>
    <scope>NUCLEOTIDE SEQUENCE [LARGE SCALE GENOMIC DNA]</scope>
    <source>
        <strain evidence="2 3">AR-3-6</strain>
    </source>
</reference>
<keyword evidence="2" id="KW-0456">Lyase</keyword>
<dbReference type="AlphaFoldDB" id="A0A4R5DVH2"/>
<organism evidence="2 3">
    <name type="scientific">Dyadobacter psychrotolerans</name>
    <dbReference type="NCBI Taxonomy" id="2541721"/>
    <lineage>
        <taxon>Bacteria</taxon>
        <taxon>Pseudomonadati</taxon>
        <taxon>Bacteroidota</taxon>
        <taxon>Cytophagia</taxon>
        <taxon>Cytophagales</taxon>
        <taxon>Spirosomataceae</taxon>
        <taxon>Dyadobacter</taxon>
    </lineage>
</organism>
<gene>
    <name evidence="2" type="ORF">E0F88_11975</name>
</gene>
<dbReference type="Gene3D" id="1.25.40.80">
    <property type="match status" value="1"/>
</dbReference>
<accession>A0A4R5DVH2</accession>
<protein>
    <submittedName>
        <fullName evidence="2">Cryptochrome/photolyase family protein</fullName>
    </submittedName>
</protein>
<name>A0A4R5DVH2_9BACT</name>
<dbReference type="RefSeq" id="WP_131958498.1">
    <property type="nucleotide sequence ID" value="NZ_SMFL01000004.1"/>
</dbReference>
<dbReference type="OrthoDB" id="5288100at2"/>
<dbReference type="InterPro" id="IPR014729">
    <property type="entry name" value="Rossmann-like_a/b/a_fold"/>
</dbReference>
<evidence type="ECO:0000313" key="3">
    <source>
        <dbReference type="Proteomes" id="UP000294850"/>
    </source>
</evidence>
<dbReference type="Gene3D" id="3.40.50.620">
    <property type="entry name" value="HUPs"/>
    <property type="match status" value="1"/>
</dbReference>
<comment type="caution">
    <text evidence="2">The sequence shown here is derived from an EMBL/GenBank/DDBJ whole genome shotgun (WGS) entry which is preliminary data.</text>
</comment>